<name>A0A9W6JKC4_9HYPH</name>
<dbReference type="AlphaFoldDB" id="A0A9W6JKC4"/>
<organism evidence="1 2">
    <name type="scientific">Methylopila jiangsuensis</name>
    <dbReference type="NCBI Taxonomy" id="586230"/>
    <lineage>
        <taxon>Bacteria</taxon>
        <taxon>Pseudomonadati</taxon>
        <taxon>Pseudomonadota</taxon>
        <taxon>Alphaproteobacteria</taxon>
        <taxon>Hyphomicrobiales</taxon>
        <taxon>Methylopilaceae</taxon>
        <taxon>Methylopila</taxon>
    </lineage>
</organism>
<dbReference type="Proteomes" id="UP001143364">
    <property type="component" value="Unassembled WGS sequence"/>
</dbReference>
<dbReference type="EMBL" id="BSFK01000016">
    <property type="protein sequence ID" value="GLK77991.1"/>
    <property type="molecule type" value="Genomic_DNA"/>
</dbReference>
<protein>
    <submittedName>
        <fullName evidence="1">Uncharacterized protein</fullName>
    </submittedName>
</protein>
<evidence type="ECO:0000313" key="2">
    <source>
        <dbReference type="Proteomes" id="UP001143364"/>
    </source>
</evidence>
<evidence type="ECO:0000313" key="1">
    <source>
        <dbReference type="EMBL" id="GLK77991.1"/>
    </source>
</evidence>
<proteinExistence type="predicted"/>
<dbReference type="RefSeq" id="WP_271205814.1">
    <property type="nucleotide sequence ID" value="NZ_BSFK01000016.1"/>
</dbReference>
<comment type="caution">
    <text evidence="1">The sequence shown here is derived from an EMBL/GenBank/DDBJ whole genome shotgun (WGS) entry which is preliminary data.</text>
</comment>
<reference evidence="1" key="2">
    <citation type="submission" date="2023-01" db="EMBL/GenBank/DDBJ databases">
        <authorList>
            <person name="Sun Q."/>
            <person name="Evtushenko L."/>
        </authorList>
    </citation>
    <scope>NUCLEOTIDE SEQUENCE</scope>
    <source>
        <strain evidence="1">VKM B-2555</strain>
    </source>
</reference>
<sequence length="120" mass="12884">MSHTQGPWVAQDGTTYGYEIISTSAPKSRRVVARLGGRDRDANAAFIVRAVNSHDALVEGLQEARSHLADLRDELFDTCTVRGDASTLDAGDKALIDEHDAVLARIDVALAKAEGREVAP</sequence>
<accession>A0A9W6JKC4</accession>
<gene>
    <name evidence="1" type="ORF">GCM10008171_32450</name>
</gene>
<reference evidence="1" key="1">
    <citation type="journal article" date="2014" name="Int. J. Syst. Evol. Microbiol.">
        <title>Complete genome sequence of Corynebacterium casei LMG S-19264T (=DSM 44701T), isolated from a smear-ripened cheese.</title>
        <authorList>
            <consortium name="US DOE Joint Genome Institute (JGI-PGF)"/>
            <person name="Walter F."/>
            <person name="Albersmeier A."/>
            <person name="Kalinowski J."/>
            <person name="Ruckert C."/>
        </authorList>
    </citation>
    <scope>NUCLEOTIDE SEQUENCE</scope>
    <source>
        <strain evidence="1">VKM B-2555</strain>
    </source>
</reference>
<keyword evidence="2" id="KW-1185">Reference proteome</keyword>